<feature type="transmembrane region" description="Helical" evidence="1">
    <location>
        <begin position="80"/>
        <end position="104"/>
    </location>
</feature>
<keyword evidence="1" id="KW-1133">Transmembrane helix</keyword>
<sequence length="188" mass="20239">MAARDVEIMPGETAIKWVEFHPRLVFKHLDQSIVVTDKRVVVRVPRTVFSVFILGYFERSVTWDNVDTVVSGRGVDSKRLVVGSIILLFALMFFFSGWGVFLYASTGLGMIQALLTLVILLIGLLVILSAFGRVVGVISSSGQSLLVEVGGTEVIEMEDLAALLKVVSAQRTEPTVAPASGNGTGGGR</sequence>
<evidence type="ECO:0000313" key="2">
    <source>
        <dbReference type="EMBL" id="PAY21812.1"/>
    </source>
</evidence>
<evidence type="ECO:0000313" key="3">
    <source>
        <dbReference type="Proteomes" id="UP000218810"/>
    </source>
</evidence>
<evidence type="ECO:0000256" key="1">
    <source>
        <dbReference type="SAM" id="Phobius"/>
    </source>
</evidence>
<proteinExistence type="predicted"/>
<keyword evidence="1" id="KW-0812">Transmembrane</keyword>
<protein>
    <submittedName>
        <fullName evidence="2">Uncharacterized protein</fullName>
    </submittedName>
</protein>
<name>A0A2A2WKU3_9ACTN</name>
<organism evidence="2 3">
    <name type="scientific">Dietzia natronolimnaea</name>
    <dbReference type="NCBI Taxonomy" id="161920"/>
    <lineage>
        <taxon>Bacteria</taxon>
        <taxon>Bacillati</taxon>
        <taxon>Actinomycetota</taxon>
        <taxon>Actinomycetes</taxon>
        <taxon>Mycobacteriales</taxon>
        <taxon>Dietziaceae</taxon>
        <taxon>Dietzia</taxon>
    </lineage>
</organism>
<keyword evidence="3" id="KW-1185">Reference proteome</keyword>
<dbReference type="AlphaFoldDB" id="A0A2A2WKU3"/>
<accession>A0A2A2WKU3</accession>
<dbReference type="EMBL" id="NTGA01000041">
    <property type="protein sequence ID" value="PAY21812.1"/>
    <property type="molecule type" value="Genomic_DNA"/>
</dbReference>
<keyword evidence="1" id="KW-0472">Membrane</keyword>
<feature type="transmembrane region" description="Helical" evidence="1">
    <location>
        <begin position="110"/>
        <end position="131"/>
    </location>
</feature>
<comment type="caution">
    <text evidence="2">The sequence shown here is derived from an EMBL/GenBank/DDBJ whole genome shotgun (WGS) entry which is preliminary data.</text>
</comment>
<gene>
    <name evidence="2" type="ORF">CEY15_16805</name>
</gene>
<dbReference type="Proteomes" id="UP000218810">
    <property type="component" value="Unassembled WGS sequence"/>
</dbReference>
<reference evidence="3" key="1">
    <citation type="submission" date="2017-09" db="EMBL/GenBank/DDBJ databases">
        <authorList>
            <person name="Zhang Y."/>
            <person name="Huang X."/>
            <person name="Liu J."/>
            <person name="Lu L."/>
            <person name="Peng K."/>
        </authorList>
    </citation>
    <scope>NUCLEOTIDE SEQUENCE [LARGE SCALE GENOMIC DNA]</scope>
    <source>
        <strain evidence="3">S-XJ-1</strain>
    </source>
</reference>